<name>A0ABM9HWE8_9GAMM</name>
<evidence type="ECO:0000313" key="2">
    <source>
        <dbReference type="Proteomes" id="UP001162030"/>
    </source>
</evidence>
<proteinExistence type="predicted"/>
<protein>
    <recommendedName>
        <fullName evidence="3">Lipoprotein</fullName>
    </recommendedName>
</protein>
<dbReference type="RefSeq" id="WP_026610471.1">
    <property type="nucleotide sequence ID" value="NZ_OX458333.1"/>
</dbReference>
<accession>A0ABM9HWE8</accession>
<dbReference type="EMBL" id="OX458333">
    <property type="protein sequence ID" value="CAI8731797.1"/>
    <property type="molecule type" value="Genomic_DNA"/>
</dbReference>
<reference evidence="1 2" key="1">
    <citation type="submission" date="2023-03" db="EMBL/GenBank/DDBJ databases">
        <authorList>
            <person name="Pearce D."/>
        </authorList>
    </citation>
    <scope>NUCLEOTIDE SEQUENCE [LARGE SCALE GENOMIC DNA]</scope>
    <source>
        <strain evidence="1">Msz</strain>
    </source>
</reference>
<keyword evidence="2" id="KW-1185">Reference proteome</keyword>
<evidence type="ECO:0000313" key="1">
    <source>
        <dbReference type="EMBL" id="CAI8731797.1"/>
    </source>
</evidence>
<dbReference type="Proteomes" id="UP001162030">
    <property type="component" value="Chromosome"/>
</dbReference>
<organism evidence="1 2">
    <name type="scientific">Methylocaldum szegediense</name>
    <dbReference type="NCBI Taxonomy" id="73780"/>
    <lineage>
        <taxon>Bacteria</taxon>
        <taxon>Pseudomonadati</taxon>
        <taxon>Pseudomonadota</taxon>
        <taxon>Gammaproteobacteria</taxon>
        <taxon>Methylococcales</taxon>
        <taxon>Methylococcaceae</taxon>
        <taxon>Methylocaldum</taxon>
    </lineage>
</organism>
<evidence type="ECO:0008006" key="3">
    <source>
        <dbReference type="Google" id="ProtNLM"/>
    </source>
</evidence>
<sequence length="245" mass="28004">MELRSRRPAFIAIAWPAIPLLLMACRDSGDYWSPTEPVPLSAEQEKIASDMAPIRIDARPESWPGGITIEFTATPLRLEIENRGSDPVLIRYSDFKVYAAPTWSEFSALPVFPIESKDTGPVAPGKLPRMTVQAYPPIRDPLFQFRNFRVAPYLRSLYPDIPVHDGPFPYDRTYNQRLSEYWQYTKLPNLEMMRRALPEGVLYPAGWLEGWLYFQKFEPMPAGTLVVSLTDTSGRAMQPIRIPIQ</sequence>
<dbReference type="PROSITE" id="PS51257">
    <property type="entry name" value="PROKAR_LIPOPROTEIN"/>
    <property type="match status" value="1"/>
</dbReference>
<gene>
    <name evidence="1" type="ORF">MSZNOR_0294</name>
</gene>